<organism evidence="11 12">
    <name type="scientific">Variovorax terrae</name>
    <dbReference type="NCBI Taxonomy" id="2923278"/>
    <lineage>
        <taxon>Bacteria</taxon>
        <taxon>Pseudomonadati</taxon>
        <taxon>Pseudomonadota</taxon>
        <taxon>Betaproteobacteria</taxon>
        <taxon>Burkholderiales</taxon>
        <taxon>Comamonadaceae</taxon>
        <taxon>Variovorax</taxon>
    </lineage>
</organism>
<name>A0A9X1W0Y9_9BURK</name>
<reference evidence="11" key="1">
    <citation type="submission" date="2022-03" db="EMBL/GenBank/DDBJ databases">
        <authorList>
            <person name="Woo C.Y."/>
        </authorList>
    </citation>
    <scope>NUCLEOTIDE SEQUENCE</scope>
    <source>
        <strain evidence="11">CYS-02</strain>
    </source>
</reference>
<comment type="caution">
    <text evidence="11">The sequence shown here is derived from an EMBL/GenBank/DDBJ whole genome shotgun (WGS) entry which is preliminary data.</text>
</comment>
<dbReference type="PANTHER" id="PTHR10584:SF166">
    <property type="entry name" value="RIBOKINASE"/>
    <property type="match status" value="1"/>
</dbReference>
<feature type="active site" description="Proton acceptor" evidence="9">
    <location>
        <position position="248"/>
    </location>
</feature>
<dbReference type="Gene3D" id="3.40.1190.20">
    <property type="match status" value="1"/>
</dbReference>
<gene>
    <name evidence="9" type="primary">rbsK</name>
    <name evidence="11" type="ORF">MMF98_12905</name>
</gene>
<feature type="binding site" evidence="9">
    <location>
        <position position="283"/>
    </location>
    <ligand>
        <name>K(+)</name>
        <dbReference type="ChEBI" id="CHEBI:29103"/>
    </ligand>
</feature>
<dbReference type="InterPro" id="IPR011611">
    <property type="entry name" value="PfkB_dom"/>
</dbReference>
<feature type="binding site" evidence="9">
    <location>
        <begin position="37"/>
        <end position="41"/>
    </location>
    <ligand>
        <name>substrate</name>
    </ligand>
</feature>
<comment type="activity regulation">
    <text evidence="9">Activated by a monovalent cation that binds near, but not in, the active site. The most likely occupant of the site in vivo is potassium. Ion binding induces a conformational change that may alter substrate affinity.</text>
</comment>
<evidence type="ECO:0000256" key="1">
    <source>
        <dbReference type="ARBA" id="ARBA00022679"/>
    </source>
</evidence>
<keyword evidence="1 9" id="KW-0808">Transferase</keyword>
<comment type="similarity">
    <text evidence="9">Belongs to the carbohydrate kinase PfkB family. Ribokinase subfamily.</text>
</comment>
<keyword evidence="3 9" id="KW-0547">Nucleotide-binding</keyword>
<feature type="binding site" evidence="9">
    <location>
        <position position="281"/>
    </location>
    <ligand>
        <name>K(+)</name>
        <dbReference type="ChEBI" id="CHEBI:29103"/>
    </ligand>
</feature>
<feature type="binding site" evidence="9">
    <location>
        <position position="278"/>
    </location>
    <ligand>
        <name>K(+)</name>
        <dbReference type="ChEBI" id="CHEBI:29103"/>
    </ligand>
</feature>
<protein>
    <recommendedName>
        <fullName evidence="9">Ribokinase</fullName>
        <shortName evidence="9">RK</shortName>
        <ecNumber evidence="9">2.7.1.15</ecNumber>
    </recommendedName>
</protein>
<evidence type="ECO:0000256" key="4">
    <source>
        <dbReference type="ARBA" id="ARBA00022777"/>
    </source>
</evidence>
<comment type="caution">
    <text evidence="9">Lacks conserved residue(s) required for the propagation of feature annotation.</text>
</comment>
<dbReference type="Pfam" id="PF00294">
    <property type="entry name" value="PfkB"/>
    <property type="match status" value="1"/>
</dbReference>
<dbReference type="GO" id="GO:0005829">
    <property type="term" value="C:cytosol"/>
    <property type="evidence" value="ECO:0007669"/>
    <property type="project" value="TreeGrafter"/>
</dbReference>
<feature type="binding site" evidence="9">
    <location>
        <position position="135"/>
    </location>
    <ligand>
        <name>substrate</name>
    </ligand>
</feature>
<dbReference type="PRINTS" id="PR00990">
    <property type="entry name" value="RIBOKINASE"/>
</dbReference>
<comment type="cofactor">
    <cofactor evidence="9">
        <name>Mg(2+)</name>
        <dbReference type="ChEBI" id="CHEBI:18420"/>
    </cofactor>
    <text evidence="9">Requires a divalent cation, most likely magnesium in vivo, as an electrophilic catalyst to aid phosphoryl group transfer. It is the chelate of the metal and the nucleotide that is the actual substrate.</text>
</comment>
<dbReference type="InterPro" id="IPR029056">
    <property type="entry name" value="Ribokinase-like"/>
</dbReference>
<dbReference type="GO" id="GO:0005524">
    <property type="term" value="F:ATP binding"/>
    <property type="evidence" value="ECO:0007669"/>
    <property type="project" value="UniProtKB-UniRule"/>
</dbReference>
<evidence type="ECO:0000256" key="2">
    <source>
        <dbReference type="ARBA" id="ARBA00022723"/>
    </source>
</evidence>
<dbReference type="GO" id="GO:0019303">
    <property type="term" value="P:D-ribose catabolic process"/>
    <property type="evidence" value="ECO:0007669"/>
    <property type="project" value="UniProtKB-UniRule"/>
</dbReference>
<dbReference type="EC" id="2.7.1.15" evidence="9"/>
<dbReference type="RefSeq" id="WP_243306675.1">
    <property type="nucleotide sequence ID" value="NZ_JALGBI010000001.1"/>
</dbReference>
<evidence type="ECO:0000256" key="8">
    <source>
        <dbReference type="ARBA" id="ARBA00023277"/>
    </source>
</evidence>
<dbReference type="EMBL" id="JALGBI010000001">
    <property type="protein sequence ID" value="MCJ0764108.1"/>
    <property type="molecule type" value="Genomic_DNA"/>
</dbReference>
<feature type="binding site" evidence="9">
    <location>
        <position position="244"/>
    </location>
    <ligand>
        <name>K(+)</name>
        <dbReference type="ChEBI" id="CHEBI:29103"/>
    </ligand>
</feature>
<keyword evidence="7 9" id="KW-0630">Potassium</keyword>
<keyword evidence="5 9" id="KW-0067">ATP-binding</keyword>
<dbReference type="InterPro" id="IPR002139">
    <property type="entry name" value="Ribo/fructo_kinase"/>
</dbReference>
<feature type="binding site" evidence="9">
    <location>
        <position position="179"/>
    </location>
    <ligand>
        <name>ATP</name>
        <dbReference type="ChEBI" id="CHEBI:30616"/>
    </ligand>
</feature>
<dbReference type="HAMAP" id="MF_01987">
    <property type="entry name" value="Ribokinase"/>
    <property type="match status" value="1"/>
</dbReference>
<comment type="subcellular location">
    <subcellularLocation>
        <location evidence="9">Cytoplasm</location>
    </subcellularLocation>
</comment>
<comment type="subunit">
    <text evidence="9">Homodimer.</text>
</comment>
<evidence type="ECO:0000256" key="6">
    <source>
        <dbReference type="ARBA" id="ARBA00022842"/>
    </source>
</evidence>
<comment type="function">
    <text evidence="9">Catalyzes the phosphorylation of ribose at O-5 in a reaction requiring ATP and magnesium. The resulting D-ribose-5-phosphate can then be used either for sythesis of nucleotides, histidine, and tryptophan, or as a component of the pentose phosphate pathway.</text>
</comment>
<feature type="domain" description="Carbohydrate kinase PfkB" evidence="10">
    <location>
        <begin position="2"/>
        <end position="288"/>
    </location>
</feature>
<dbReference type="PANTHER" id="PTHR10584">
    <property type="entry name" value="SUGAR KINASE"/>
    <property type="match status" value="1"/>
</dbReference>
<evidence type="ECO:0000256" key="3">
    <source>
        <dbReference type="ARBA" id="ARBA00022741"/>
    </source>
</evidence>
<feature type="binding site" evidence="9">
    <location>
        <begin position="247"/>
        <end position="248"/>
    </location>
    <ligand>
        <name>ATP</name>
        <dbReference type="ChEBI" id="CHEBI:30616"/>
    </ligand>
</feature>
<dbReference type="InterPro" id="IPR011877">
    <property type="entry name" value="Ribokinase"/>
</dbReference>
<feature type="binding site" evidence="9">
    <location>
        <position position="248"/>
    </location>
    <ligand>
        <name>substrate</name>
    </ligand>
</feature>
<feature type="binding site" evidence="9">
    <location>
        <begin position="9"/>
        <end position="11"/>
    </location>
    <ligand>
        <name>substrate</name>
    </ligand>
</feature>
<keyword evidence="9" id="KW-0963">Cytoplasm</keyword>
<evidence type="ECO:0000256" key="5">
    <source>
        <dbReference type="ARBA" id="ARBA00022840"/>
    </source>
</evidence>
<keyword evidence="12" id="KW-1185">Reference proteome</keyword>
<evidence type="ECO:0000259" key="10">
    <source>
        <dbReference type="Pfam" id="PF00294"/>
    </source>
</evidence>
<accession>A0A9X1W0Y9</accession>
<dbReference type="Proteomes" id="UP001139447">
    <property type="component" value="Unassembled WGS sequence"/>
</dbReference>
<evidence type="ECO:0000313" key="11">
    <source>
        <dbReference type="EMBL" id="MCJ0764108.1"/>
    </source>
</evidence>
<sequence>MLLVFGSINLDLAFQAGHLPLAGETVLGNGYLLSPGGKGANQAHAARRFGLPVRMVGAVGHDAFAAPALASLEAAGVDLTGIQRLAGQTGCAAIMVDARGENQIVVAPGVNLALRHSHVADPTLADARAVLLQMETDPAENQALVARAKRHGCLAVLNNAPAQRTPPELLQALDVLIVNESELAQTALGAGIAPGPEPALRVQELARRFSLTVVLTLGSQGVLACTAEQTLRLPATKVEVVDTTGAGDTFAGVFTAALVEQQPLRDALARASVAAGLACTQRGAQLAQPGRDDIEAALKRYPAF</sequence>
<keyword evidence="2 9" id="KW-0479">Metal-binding</keyword>
<keyword evidence="4 9" id="KW-0418">Kinase</keyword>
<keyword evidence="6 9" id="KW-0460">Magnesium</keyword>
<dbReference type="SUPFAM" id="SSF53613">
    <property type="entry name" value="Ribokinase-like"/>
    <property type="match status" value="1"/>
</dbReference>
<evidence type="ECO:0000256" key="9">
    <source>
        <dbReference type="HAMAP-Rule" id="MF_01987"/>
    </source>
</evidence>
<dbReference type="AlphaFoldDB" id="A0A9X1W0Y9"/>
<comment type="pathway">
    <text evidence="9">Carbohydrate metabolism; D-ribose degradation; D-ribose 5-phosphate from beta-D-ribopyranose: step 2/2.</text>
</comment>
<evidence type="ECO:0000256" key="7">
    <source>
        <dbReference type="ARBA" id="ARBA00022958"/>
    </source>
</evidence>
<proteinExistence type="inferred from homology"/>
<dbReference type="CDD" id="cd01174">
    <property type="entry name" value="ribokinase"/>
    <property type="match status" value="1"/>
</dbReference>
<dbReference type="GO" id="GO:0046872">
    <property type="term" value="F:metal ion binding"/>
    <property type="evidence" value="ECO:0007669"/>
    <property type="project" value="UniProtKB-KW"/>
</dbReference>
<keyword evidence="8 9" id="KW-0119">Carbohydrate metabolism</keyword>
<feature type="binding site" evidence="9">
    <location>
        <position position="242"/>
    </location>
    <ligand>
        <name>K(+)</name>
        <dbReference type="ChEBI" id="CHEBI:29103"/>
    </ligand>
</feature>
<feature type="binding site" evidence="9">
    <location>
        <begin position="216"/>
        <end position="221"/>
    </location>
    <ligand>
        <name>ATP</name>
        <dbReference type="ChEBI" id="CHEBI:30616"/>
    </ligand>
</feature>
<comment type="catalytic activity">
    <reaction evidence="9">
        <text>D-ribose + ATP = D-ribose 5-phosphate + ADP + H(+)</text>
        <dbReference type="Rhea" id="RHEA:13697"/>
        <dbReference type="ChEBI" id="CHEBI:15378"/>
        <dbReference type="ChEBI" id="CHEBI:30616"/>
        <dbReference type="ChEBI" id="CHEBI:47013"/>
        <dbReference type="ChEBI" id="CHEBI:78346"/>
        <dbReference type="ChEBI" id="CHEBI:456216"/>
        <dbReference type="EC" id="2.7.1.15"/>
    </reaction>
</comment>
<evidence type="ECO:0000313" key="12">
    <source>
        <dbReference type="Proteomes" id="UP001139447"/>
    </source>
</evidence>
<dbReference type="GO" id="GO:0004747">
    <property type="term" value="F:ribokinase activity"/>
    <property type="evidence" value="ECO:0007669"/>
    <property type="project" value="UniProtKB-UniRule"/>
</dbReference>